<dbReference type="AlphaFoldDB" id="A0A1J1LPD6"/>
<dbReference type="EMBL" id="CZDF01000171">
    <property type="protein sequence ID" value="CUR34279.1"/>
    <property type="molecule type" value="Genomic_DNA"/>
</dbReference>
<evidence type="ECO:0000256" key="1">
    <source>
        <dbReference type="SAM" id="Coils"/>
    </source>
</evidence>
<name>A0A1J1LPD6_9CYAN</name>
<keyword evidence="1" id="KW-0175">Coiled coil</keyword>
<proteinExistence type="predicted"/>
<feature type="coiled-coil region" evidence="1">
    <location>
        <begin position="135"/>
        <end position="162"/>
    </location>
</feature>
<dbReference type="Pfam" id="PF08872">
    <property type="entry name" value="KGK"/>
    <property type="match status" value="1"/>
</dbReference>
<gene>
    <name evidence="2" type="ORF">PL9214640286</name>
</gene>
<dbReference type="RefSeq" id="WP_072720741.1">
    <property type="nucleotide sequence ID" value="NZ_LN889812.1"/>
</dbReference>
<sequence length="162" mass="18882">MSELFVKLEQDDDIVMLGKDTFTVSRLKELVDENMKSKLFAYNNVIANTNFAVVDFLCRNLKITDKSIELNLEEFRLVFPLDGIDCQLLKLESRYWISGKIRFQVNADYKRDDLNTRKKIVNIELEFAPDEIISNETQEQKNANSNENLDEIRAKLNQINAL</sequence>
<organism evidence="2 3">
    <name type="scientific">Planktothrix tepida PCC 9214</name>
    <dbReference type="NCBI Taxonomy" id="671072"/>
    <lineage>
        <taxon>Bacteria</taxon>
        <taxon>Bacillati</taxon>
        <taxon>Cyanobacteriota</taxon>
        <taxon>Cyanophyceae</taxon>
        <taxon>Oscillatoriophycideae</taxon>
        <taxon>Oscillatoriales</taxon>
        <taxon>Microcoleaceae</taxon>
        <taxon>Planktothrix</taxon>
    </lineage>
</organism>
<reference evidence="3" key="1">
    <citation type="submission" date="2015-10" db="EMBL/GenBank/DDBJ databases">
        <authorList>
            <person name="Regsiter A."/>
            <person name="william w."/>
        </authorList>
    </citation>
    <scope>NUCLEOTIDE SEQUENCE [LARGE SCALE GENOMIC DNA]</scope>
</reference>
<evidence type="ECO:0000313" key="3">
    <source>
        <dbReference type="Proteomes" id="UP000184315"/>
    </source>
</evidence>
<evidence type="ECO:0000313" key="2">
    <source>
        <dbReference type="EMBL" id="CUR34279.1"/>
    </source>
</evidence>
<keyword evidence="3" id="KW-1185">Reference proteome</keyword>
<evidence type="ECO:0008006" key="4">
    <source>
        <dbReference type="Google" id="ProtNLM"/>
    </source>
</evidence>
<dbReference type="OrthoDB" id="454733at2"/>
<protein>
    <recommendedName>
        <fullName evidence="4">KGK family protein</fullName>
    </recommendedName>
</protein>
<dbReference type="Proteomes" id="UP000184315">
    <property type="component" value="Unassembled WGS sequence"/>
</dbReference>
<accession>A0A1J1LPD6</accession>
<dbReference type="InterPro" id="IPR014971">
    <property type="entry name" value="KGK"/>
</dbReference>